<accession>A0A4R6RS91</accession>
<evidence type="ECO:0000313" key="2">
    <source>
        <dbReference type="EMBL" id="TDP89594.1"/>
    </source>
</evidence>
<keyword evidence="3" id="KW-1185">Reference proteome</keyword>
<comment type="caution">
    <text evidence="2">The sequence shown here is derived from an EMBL/GenBank/DDBJ whole genome shotgun (WGS) entry which is preliminary data.</text>
</comment>
<evidence type="ECO:0000313" key="3">
    <source>
        <dbReference type="Proteomes" id="UP000295601"/>
    </source>
</evidence>
<gene>
    <name evidence="2" type="ORF">EDF62_3348</name>
</gene>
<dbReference type="Proteomes" id="UP000295601">
    <property type="component" value="Unassembled WGS sequence"/>
</dbReference>
<feature type="region of interest" description="Disordered" evidence="1">
    <location>
        <begin position="160"/>
        <end position="179"/>
    </location>
</feature>
<reference evidence="2 3" key="1">
    <citation type="submission" date="2019-03" db="EMBL/GenBank/DDBJ databases">
        <title>Genomic analyses of the natural microbiome of Caenorhabditis elegans.</title>
        <authorList>
            <person name="Samuel B."/>
        </authorList>
    </citation>
    <scope>NUCLEOTIDE SEQUENCE [LARGE SCALE GENOMIC DNA]</scope>
    <source>
        <strain evidence="2 3">JUb18</strain>
    </source>
</reference>
<name>A0A4R6RS91_9MICO</name>
<protein>
    <submittedName>
        <fullName evidence="2">Uncharacterized protein</fullName>
    </submittedName>
</protein>
<evidence type="ECO:0000256" key="1">
    <source>
        <dbReference type="SAM" id="MobiDB-lite"/>
    </source>
</evidence>
<proteinExistence type="predicted"/>
<sequence>MPELHVASAGTGPVTIAIDGHRVVLSREAAGQVAGFLLAAAHGATVDHSHAQDKPQLVAVPTAPKPIPVPRPAPTPATSALWSADAVGCDEMEPGFTAKALQQMSDEGINRESVLEVVHSPVRITPARFGDVENYRGDELSVLVAKESWRVVGVARYPSHDPSNVRSPSGGSGRKMPGTGKELRRAFERAGFCISFQGNDHLRAVHPAHPSEQITLPNTPIDGRGVLNVIQEAKRRTGIDVTAAS</sequence>
<dbReference type="EMBL" id="SNYA01000009">
    <property type="protein sequence ID" value="TDP89594.1"/>
    <property type="molecule type" value="Genomic_DNA"/>
</dbReference>
<dbReference type="RefSeq" id="WP_133617840.1">
    <property type="nucleotide sequence ID" value="NZ_SNYA01000009.1"/>
</dbReference>
<organism evidence="2 3">
    <name type="scientific">Leucobacter luti</name>
    <dbReference type="NCBI Taxonomy" id="340320"/>
    <lineage>
        <taxon>Bacteria</taxon>
        <taxon>Bacillati</taxon>
        <taxon>Actinomycetota</taxon>
        <taxon>Actinomycetes</taxon>
        <taxon>Micrococcales</taxon>
        <taxon>Microbacteriaceae</taxon>
        <taxon>Leucobacter</taxon>
    </lineage>
</organism>
<dbReference type="AlphaFoldDB" id="A0A4R6RS91"/>